<feature type="transmembrane region" description="Helical" evidence="5">
    <location>
        <begin position="96"/>
        <end position="120"/>
    </location>
</feature>
<evidence type="ECO:0000313" key="6">
    <source>
        <dbReference type="EMBL" id="SMD42669.1"/>
    </source>
</evidence>
<dbReference type="OrthoDB" id="9799585at2"/>
<evidence type="ECO:0000256" key="1">
    <source>
        <dbReference type="ARBA" id="ARBA00004141"/>
    </source>
</evidence>
<dbReference type="Pfam" id="PF02674">
    <property type="entry name" value="Colicin_V"/>
    <property type="match status" value="1"/>
</dbReference>
<name>A0A1W2H1A1_9BACT</name>
<dbReference type="GO" id="GO:0016020">
    <property type="term" value="C:membrane"/>
    <property type="evidence" value="ECO:0007669"/>
    <property type="project" value="UniProtKB-SubCell"/>
</dbReference>
<keyword evidence="4 5" id="KW-0472">Membrane</keyword>
<dbReference type="EMBL" id="LT838813">
    <property type="protein sequence ID" value="SMD42669.1"/>
    <property type="molecule type" value="Genomic_DNA"/>
</dbReference>
<evidence type="ECO:0000313" key="7">
    <source>
        <dbReference type="Proteomes" id="UP000192333"/>
    </source>
</evidence>
<dbReference type="STRING" id="758820.SAMN00777080_1231"/>
<dbReference type="PANTHER" id="PTHR37306">
    <property type="entry name" value="COLICIN V PRODUCTION PROTEIN"/>
    <property type="match status" value="1"/>
</dbReference>
<proteinExistence type="predicted"/>
<dbReference type="Proteomes" id="UP000192333">
    <property type="component" value="Chromosome I"/>
</dbReference>
<dbReference type="PANTHER" id="PTHR37306:SF1">
    <property type="entry name" value="COLICIN V PRODUCTION PROTEIN"/>
    <property type="match status" value="1"/>
</dbReference>
<evidence type="ECO:0000256" key="3">
    <source>
        <dbReference type="ARBA" id="ARBA00022989"/>
    </source>
</evidence>
<evidence type="ECO:0000256" key="4">
    <source>
        <dbReference type="ARBA" id="ARBA00023136"/>
    </source>
</evidence>
<evidence type="ECO:0000256" key="5">
    <source>
        <dbReference type="SAM" id="Phobius"/>
    </source>
</evidence>
<protein>
    <submittedName>
        <fullName evidence="6">Membrane protein required for colicin V production</fullName>
    </submittedName>
</protein>
<dbReference type="GO" id="GO:0009403">
    <property type="term" value="P:toxin biosynthetic process"/>
    <property type="evidence" value="ECO:0007669"/>
    <property type="project" value="InterPro"/>
</dbReference>
<sequence>MLDLIIVIFLAMGAYSGYKQGLFISILSIVAFIIAIILAFHFMDWGTTFLAERVDQLTFFLPFAAFLMIFLGVILIIRGLAYMVKKTLDFTILGSVDSVAGGILGIFKTAFILSLLLWVANSFEFSVPKEWIEDSKSYSYVEPIAPFVIMYLDQFTPIIKDTIAGIQELVKLAADGAVDR</sequence>
<dbReference type="AlphaFoldDB" id="A0A1W2H1A1"/>
<comment type="subcellular location">
    <subcellularLocation>
        <location evidence="1">Membrane</location>
        <topology evidence="1">Multi-pass membrane protein</topology>
    </subcellularLocation>
</comment>
<dbReference type="InterPro" id="IPR003825">
    <property type="entry name" value="Colicin-V_CvpA"/>
</dbReference>
<keyword evidence="2 5" id="KW-0812">Transmembrane</keyword>
<organism evidence="6 7">
    <name type="scientific">Aquiflexum balticum DSM 16537</name>
    <dbReference type="NCBI Taxonomy" id="758820"/>
    <lineage>
        <taxon>Bacteria</taxon>
        <taxon>Pseudomonadati</taxon>
        <taxon>Bacteroidota</taxon>
        <taxon>Cytophagia</taxon>
        <taxon>Cytophagales</taxon>
        <taxon>Cyclobacteriaceae</taxon>
        <taxon>Aquiflexum</taxon>
    </lineage>
</organism>
<feature type="transmembrane region" description="Helical" evidence="5">
    <location>
        <begin position="21"/>
        <end position="43"/>
    </location>
</feature>
<keyword evidence="3 5" id="KW-1133">Transmembrane helix</keyword>
<accession>A0A1W2H1A1</accession>
<gene>
    <name evidence="6" type="ORF">SAMN00777080_1231</name>
</gene>
<dbReference type="RefSeq" id="WP_084119447.1">
    <property type="nucleotide sequence ID" value="NZ_LT838813.1"/>
</dbReference>
<keyword evidence="7" id="KW-1185">Reference proteome</keyword>
<reference evidence="7" key="1">
    <citation type="submission" date="2017-04" db="EMBL/GenBank/DDBJ databases">
        <authorList>
            <person name="Varghese N."/>
            <person name="Submissions S."/>
        </authorList>
    </citation>
    <scope>NUCLEOTIDE SEQUENCE [LARGE SCALE GENOMIC DNA]</scope>
    <source>
        <strain evidence="7">DSM 16537</strain>
    </source>
</reference>
<feature type="transmembrane region" description="Helical" evidence="5">
    <location>
        <begin position="63"/>
        <end position="84"/>
    </location>
</feature>
<evidence type="ECO:0000256" key="2">
    <source>
        <dbReference type="ARBA" id="ARBA00022692"/>
    </source>
</evidence>